<accession>A0ABD0YUN5</accession>
<dbReference type="Gene3D" id="1.20.58.60">
    <property type="match status" value="1"/>
</dbReference>
<dbReference type="SUPFAM" id="SSF46966">
    <property type="entry name" value="Spectrin repeat"/>
    <property type="match status" value="1"/>
</dbReference>
<evidence type="ECO:0000313" key="3">
    <source>
        <dbReference type="Proteomes" id="UP001558652"/>
    </source>
</evidence>
<sequence length="248" mass="30021">MKTSFSLSSLQPSSVNLESPEHVRLQDRPYSSLRKKPRKDPEHESWRRSWGSREENKDEFWAALKNNYQYLMDSNLIDSCKEARRDLQYGASPTHEWSYEQFSEQFTELDTWLNSIQEAVYSKEETVIDRNLRLSHMEEMQRKAFKRKLFNNQSGRLVARMPDLKDVVAWRVLYLNRKWERLEQTVTPRKRSHTDHLDVCTDVEHKLRCLRKWIKETEQRLQPLNFRVVWTLQELEEKAKEHEVSFFK</sequence>
<dbReference type="EMBL" id="JBFDAA010000003">
    <property type="protein sequence ID" value="KAL1138934.1"/>
    <property type="molecule type" value="Genomic_DNA"/>
</dbReference>
<name>A0ABD0YUN5_9HEMI</name>
<feature type="compositionally biased region" description="Low complexity" evidence="1">
    <location>
        <begin position="1"/>
        <end position="17"/>
    </location>
</feature>
<keyword evidence="3" id="KW-1185">Reference proteome</keyword>
<reference evidence="2 3" key="1">
    <citation type="submission" date="2024-07" db="EMBL/GenBank/DDBJ databases">
        <title>Chromosome-level genome assembly of the water stick insect Ranatra chinensis (Heteroptera: Nepidae).</title>
        <authorList>
            <person name="Liu X."/>
        </authorList>
    </citation>
    <scope>NUCLEOTIDE SEQUENCE [LARGE SCALE GENOMIC DNA]</scope>
    <source>
        <strain evidence="2">Cailab_2021Rc</strain>
        <tissue evidence="2">Muscle</tissue>
    </source>
</reference>
<comment type="caution">
    <text evidence="2">The sequence shown here is derived from an EMBL/GenBank/DDBJ whole genome shotgun (WGS) entry which is preliminary data.</text>
</comment>
<feature type="region of interest" description="Disordered" evidence="1">
    <location>
        <begin position="1"/>
        <end position="49"/>
    </location>
</feature>
<dbReference type="AlphaFoldDB" id="A0ABD0YUN5"/>
<dbReference type="Proteomes" id="UP001558652">
    <property type="component" value="Unassembled WGS sequence"/>
</dbReference>
<proteinExistence type="predicted"/>
<evidence type="ECO:0000256" key="1">
    <source>
        <dbReference type="SAM" id="MobiDB-lite"/>
    </source>
</evidence>
<gene>
    <name evidence="2" type="ORF">AAG570_008996</name>
</gene>
<evidence type="ECO:0008006" key="4">
    <source>
        <dbReference type="Google" id="ProtNLM"/>
    </source>
</evidence>
<feature type="compositionally biased region" description="Basic and acidic residues" evidence="1">
    <location>
        <begin position="39"/>
        <end position="49"/>
    </location>
</feature>
<evidence type="ECO:0000313" key="2">
    <source>
        <dbReference type="EMBL" id="KAL1138934.1"/>
    </source>
</evidence>
<organism evidence="2 3">
    <name type="scientific">Ranatra chinensis</name>
    <dbReference type="NCBI Taxonomy" id="642074"/>
    <lineage>
        <taxon>Eukaryota</taxon>
        <taxon>Metazoa</taxon>
        <taxon>Ecdysozoa</taxon>
        <taxon>Arthropoda</taxon>
        <taxon>Hexapoda</taxon>
        <taxon>Insecta</taxon>
        <taxon>Pterygota</taxon>
        <taxon>Neoptera</taxon>
        <taxon>Paraneoptera</taxon>
        <taxon>Hemiptera</taxon>
        <taxon>Heteroptera</taxon>
        <taxon>Panheteroptera</taxon>
        <taxon>Nepomorpha</taxon>
        <taxon>Nepidae</taxon>
        <taxon>Ranatrinae</taxon>
        <taxon>Ranatra</taxon>
    </lineage>
</organism>
<protein>
    <recommendedName>
        <fullName evidence="4">DMD</fullName>
    </recommendedName>
</protein>